<gene>
    <name evidence="1" type="ORF">PENTCL1PPCAC_5412</name>
</gene>
<name>A0AAV5SKV8_9BILA</name>
<dbReference type="EMBL" id="BTSX01000002">
    <property type="protein sequence ID" value="GMS83237.1"/>
    <property type="molecule type" value="Genomic_DNA"/>
</dbReference>
<keyword evidence="2" id="KW-1185">Reference proteome</keyword>
<evidence type="ECO:0008006" key="3">
    <source>
        <dbReference type="Google" id="ProtNLM"/>
    </source>
</evidence>
<evidence type="ECO:0000313" key="1">
    <source>
        <dbReference type="EMBL" id="GMS83237.1"/>
    </source>
</evidence>
<proteinExistence type="predicted"/>
<organism evidence="1 2">
    <name type="scientific">Pristionchus entomophagus</name>
    <dbReference type="NCBI Taxonomy" id="358040"/>
    <lineage>
        <taxon>Eukaryota</taxon>
        <taxon>Metazoa</taxon>
        <taxon>Ecdysozoa</taxon>
        <taxon>Nematoda</taxon>
        <taxon>Chromadorea</taxon>
        <taxon>Rhabditida</taxon>
        <taxon>Rhabditina</taxon>
        <taxon>Diplogasteromorpha</taxon>
        <taxon>Diplogasteroidea</taxon>
        <taxon>Neodiplogasteridae</taxon>
        <taxon>Pristionchus</taxon>
    </lineage>
</organism>
<protein>
    <recommendedName>
        <fullName evidence="3">G protein-coupled receptor</fullName>
    </recommendedName>
</protein>
<comment type="caution">
    <text evidence="1">The sequence shown here is derived from an EMBL/GenBank/DDBJ whole genome shotgun (WGS) entry which is preliminary data.</text>
</comment>
<dbReference type="AlphaFoldDB" id="A0AAV5SKV8"/>
<reference evidence="1" key="1">
    <citation type="submission" date="2023-10" db="EMBL/GenBank/DDBJ databases">
        <title>Genome assembly of Pristionchus species.</title>
        <authorList>
            <person name="Yoshida K."/>
            <person name="Sommer R.J."/>
        </authorList>
    </citation>
    <scope>NUCLEOTIDE SEQUENCE</scope>
    <source>
        <strain evidence="1">RS0144</strain>
    </source>
</reference>
<evidence type="ECO:0000313" key="2">
    <source>
        <dbReference type="Proteomes" id="UP001432027"/>
    </source>
</evidence>
<sequence length="95" mass="10780">LVLCSNVGMQFVRARHQEWFWAGTACCWQVAVLTLSVSHAESVRPGISIDGITVPCIRNCAVHFLVRPFHNFRSAVFHSFLFARVIVLILRVRTI</sequence>
<accession>A0AAV5SKV8</accession>
<feature type="non-terminal residue" evidence="1">
    <location>
        <position position="1"/>
    </location>
</feature>
<dbReference type="Proteomes" id="UP001432027">
    <property type="component" value="Unassembled WGS sequence"/>
</dbReference>